<evidence type="ECO:0000256" key="1">
    <source>
        <dbReference type="ARBA" id="ARBA00022481"/>
    </source>
</evidence>
<dbReference type="InterPro" id="IPR036163">
    <property type="entry name" value="HMA_dom_sf"/>
</dbReference>
<dbReference type="STRING" id="3750.A0A498HKE5"/>
<evidence type="ECO:0008006" key="8">
    <source>
        <dbReference type="Google" id="ProtNLM"/>
    </source>
</evidence>
<evidence type="ECO:0000256" key="3">
    <source>
        <dbReference type="ARBA" id="ARBA00023288"/>
    </source>
</evidence>
<keyword evidence="4" id="KW-0636">Prenylation</keyword>
<organism evidence="6 7">
    <name type="scientific">Malus domestica</name>
    <name type="common">Apple</name>
    <name type="synonym">Pyrus malus</name>
    <dbReference type="NCBI Taxonomy" id="3750"/>
    <lineage>
        <taxon>Eukaryota</taxon>
        <taxon>Viridiplantae</taxon>
        <taxon>Streptophyta</taxon>
        <taxon>Embryophyta</taxon>
        <taxon>Tracheophyta</taxon>
        <taxon>Spermatophyta</taxon>
        <taxon>Magnoliopsida</taxon>
        <taxon>eudicotyledons</taxon>
        <taxon>Gunneridae</taxon>
        <taxon>Pentapetalae</taxon>
        <taxon>rosids</taxon>
        <taxon>fabids</taxon>
        <taxon>Rosales</taxon>
        <taxon>Rosaceae</taxon>
        <taxon>Amygdaloideae</taxon>
        <taxon>Maleae</taxon>
        <taxon>Malus</taxon>
    </lineage>
</organism>
<dbReference type="EMBL" id="RDQH01000343">
    <property type="protein sequence ID" value="RXH69611.1"/>
    <property type="molecule type" value="Genomic_DNA"/>
</dbReference>
<name>A0A498HKE5_MALDO</name>
<sequence>MYAEAGMAYVVADAFCKISKHAQLLRVHSDSGHRRHHFTTSAGNSSTGNIHNTAHSFKYSSAETYQSVPFLIMAKTTDTDFMRCELKLDTGTPGWHKTMTKVLNKIKGVSYTIDTQAGIAYVSGTIEPNMLLKLLAKSGKHAELLRVDSGYKHQFYEAKPVANYTSGQDYGAYYHNNHDYGYYGHNGSYETTIPYHHHPQHYPNYYDTRETVPAIRFPQPPPPMQVHPFYDPDTQCTIM</sequence>
<keyword evidence="3" id="KW-0449">Lipoprotein</keyword>
<keyword evidence="1" id="KW-0488">Methylation</keyword>
<dbReference type="PANTHER" id="PTHR45868:SF35">
    <property type="entry name" value="HYDROXYPROLINE-RICH GLYCOPROTEIN FAMILY PROTEIN"/>
    <property type="match status" value="1"/>
</dbReference>
<dbReference type="SUPFAM" id="SSF55008">
    <property type="entry name" value="HMA, heavy metal-associated domain"/>
    <property type="match status" value="1"/>
</dbReference>
<dbReference type="GO" id="GO:0046872">
    <property type="term" value="F:metal ion binding"/>
    <property type="evidence" value="ECO:0007669"/>
    <property type="project" value="UniProtKB-KW"/>
</dbReference>
<evidence type="ECO:0000256" key="5">
    <source>
        <dbReference type="ARBA" id="ARBA00024045"/>
    </source>
</evidence>
<dbReference type="Gene3D" id="3.30.70.100">
    <property type="match status" value="1"/>
</dbReference>
<comment type="caution">
    <text evidence="6">The sequence shown here is derived from an EMBL/GenBank/DDBJ whole genome shotgun (WGS) entry which is preliminary data.</text>
</comment>
<keyword evidence="2" id="KW-0479">Metal-binding</keyword>
<reference evidence="6 7" key="1">
    <citation type="submission" date="2018-10" db="EMBL/GenBank/DDBJ databases">
        <title>A high-quality apple genome assembly.</title>
        <authorList>
            <person name="Hu J."/>
        </authorList>
    </citation>
    <scope>NUCLEOTIDE SEQUENCE [LARGE SCALE GENOMIC DNA]</scope>
    <source>
        <strain evidence="7">cv. HFTH1</strain>
        <tissue evidence="6">Young leaf</tissue>
    </source>
</reference>
<dbReference type="Proteomes" id="UP000290289">
    <property type="component" value="Chromosome 17"/>
</dbReference>
<gene>
    <name evidence="6" type="ORF">DVH24_037395</name>
</gene>
<evidence type="ECO:0000256" key="4">
    <source>
        <dbReference type="ARBA" id="ARBA00023289"/>
    </source>
</evidence>
<evidence type="ECO:0000313" key="7">
    <source>
        <dbReference type="Proteomes" id="UP000290289"/>
    </source>
</evidence>
<comment type="similarity">
    <text evidence="5">Belongs to the HIPP family.</text>
</comment>
<dbReference type="PANTHER" id="PTHR45868">
    <property type="entry name" value="HEAVY METAL-ASSOCIATED ISOPRENYLATED PLANT PROTEIN 33-RELATED"/>
    <property type="match status" value="1"/>
</dbReference>
<dbReference type="AlphaFoldDB" id="A0A498HKE5"/>
<evidence type="ECO:0000313" key="6">
    <source>
        <dbReference type="EMBL" id="RXH69611.1"/>
    </source>
</evidence>
<proteinExistence type="inferred from homology"/>
<accession>A0A498HKE5</accession>
<keyword evidence="7" id="KW-1185">Reference proteome</keyword>
<evidence type="ECO:0000256" key="2">
    <source>
        <dbReference type="ARBA" id="ARBA00022723"/>
    </source>
</evidence>
<protein>
    <recommendedName>
        <fullName evidence="8">HMA domain-containing protein</fullName>
    </recommendedName>
</protein>